<evidence type="ECO:0000256" key="1">
    <source>
        <dbReference type="SAM" id="Phobius"/>
    </source>
</evidence>
<feature type="transmembrane region" description="Helical" evidence="1">
    <location>
        <begin position="59"/>
        <end position="82"/>
    </location>
</feature>
<dbReference type="Pfam" id="PF06912">
    <property type="entry name" value="DUF1275"/>
    <property type="match status" value="1"/>
</dbReference>
<organism evidence="2 3">
    <name type="scientific">Gelidibacter sediminis</name>
    <dbReference type="NCBI Taxonomy" id="1608710"/>
    <lineage>
        <taxon>Bacteria</taxon>
        <taxon>Pseudomonadati</taxon>
        <taxon>Bacteroidota</taxon>
        <taxon>Flavobacteriia</taxon>
        <taxon>Flavobacteriales</taxon>
        <taxon>Flavobacteriaceae</taxon>
        <taxon>Gelidibacter</taxon>
    </lineage>
</organism>
<feature type="transmembrane region" description="Helical" evidence="1">
    <location>
        <begin position="20"/>
        <end position="39"/>
    </location>
</feature>
<feature type="transmembrane region" description="Helical" evidence="1">
    <location>
        <begin position="212"/>
        <end position="229"/>
    </location>
</feature>
<comment type="caution">
    <text evidence="2">The sequence shown here is derived from an EMBL/GenBank/DDBJ whole genome shotgun (WGS) entry which is preliminary data.</text>
</comment>
<name>A0A4V3F6W9_9FLAO</name>
<dbReference type="AlphaFoldDB" id="A0A4V3F6W9"/>
<dbReference type="PANTHER" id="PTHR37314:SF4">
    <property type="entry name" value="UPF0700 TRANSMEMBRANE PROTEIN YOAK"/>
    <property type="match status" value="1"/>
</dbReference>
<dbReference type="RefSeq" id="WP_133758929.1">
    <property type="nucleotide sequence ID" value="NZ_SOBW01000010.1"/>
</dbReference>
<dbReference type="Proteomes" id="UP000294689">
    <property type="component" value="Unassembled WGS sequence"/>
</dbReference>
<feature type="transmembrane region" description="Helical" evidence="1">
    <location>
        <begin position="186"/>
        <end position="206"/>
    </location>
</feature>
<proteinExistence type="predicted"/>
<evidence type="ECO:0000313" key="3">
    <source>
        <dbReference type="Proteomes" id="UP000294689"/>
    </source>
</evidence>
<dbReference type="EMBL" id="SOBW01000010">
    <property type="protein sequence ID" value="TDU34266.1"/>
    <property type="molecule type" value="Genomic_DNA"/>
</dbReference>
<keyword evidence="1" id="KW-0812">Transmembrane</keyword>
<gene>
    <name evidence="2" type="ORF">BXY82_2929</name>
</gene>
<keyword evidence="1" id="KW-0472">Membrane</keyword>
<keyword evidence="3" id="KW-1185">Reference proteome</keyword>
<sequence length="263" mass="30045">MFRHQGKSRTLKHNLRIATILSFVAGVVNVTGFLAFHELTTHVTGHFSLFVRDVAELKFWQGAVYFLYILSFLFGSFSSSFLIENYKENKKLNVFVLPTLVECMILIGVAIFSNFNQMLTPQLMVCLLLFAMGLQNSLVTKISNAVVRTTHLTGLFTDLGIELSQLCFPKSHPNSKQLKATIRLRLFIICFFFMGGIIGGFLYSTLNFKMNTLLLGALVLMISLFYDDLRLKMITVKRSYQRRSTLKKAVKRKVKPRFTNRIS</sequence>
<keyword evidence="1" id="KW-1133">Transmembrane helix</keyword>
<dbReference type="InterPro" id="IPR010699">
    <property type="entry name" value="DUF1275"/>
</dbReference>
<dbReference type="OrthoDB" id="270162at2"/>
<accession>A0A4V3F6W9</accession>
<protein>
    <submittedName>
        <fullName evidence="2">Uncharacterized membrane protein YoaK (UPF0700 family)</fullName>
    </submittedName>
</protein>
<reference evidence="2 3" key="1">
    <citation type="submission" date="2019-03" db="EMBL/GenBank/DDBJ databases">
        <title>Genomic Encyclopedia of Archaeal and Bacterial Type Strains, Phase II (KMG-II): from individual species to whole genera.</title>
        <authorList>
            <person name="Goeker M."/>
        </authorList>
    </citation>
    <scope>NUCLEOTIDE SEQUENCE [LARGE SCALE GENOMIC DNA]</scope>
    <source>
        <strain evidence="2 3">DSM 28135</strain>
    </source>
</reference>
<dbReference type="PANTHER" id="PTHR37314">
    <property type="entry name" value="SLR0142 PROTEIN"/>
    <property type="match status" value="1"/>
</dbReference>
<evidence type="ECO:0000313" key="2">
    <source>
        <dbReference type="EMBL" id="TDU34266.1"/>
    </source>
</evidence>
<feature type="transmembrane region" description="Helical" evidence="1">
    <location>
        <begin position="94"/>
        <end position="113"/>
    </location>
</feature>
<feature type="transmembrane region" description="Helical" evidence="1">
    <location>
        <begin position="119"/>
        <end position="139"/>
    </location>
</feature>